<dbReference type="EMBL" id="JARKIB010000117">
    <property type="protein sequence ID" value="KAJ7737300.1"/>
    <property type="molecule type" value="Genomic_DNA"/>
</dbReference>
<feature type="compositionally biased region" description="Pro residues" evidence="1">
    <location>
        <begin position="113"/>
        <end position="129"/>
    </location>
</feature>
<evidence type="ECO:0000313" key="2">
    <source>
        <dbReference type="EMBL" id="KAJ7737300.1"/>
    </source>
</evidence>
<name>A0AAD7I9S1_9AGAR</name>
<sequence>MVKGGGHGNGAGGGEDLRGEVEVRFEWRRFPLPLTLDFNSPSPFPTSHPPHPRLRGRACTPANAHRPELPGAAVRYDAASRICGCVTRAIPHLPRPRPRPRRPVVHTSARTPSHPPRLPPPSFSTPPPSRNKRTNAVQLAPLCLFPTALFYPRAHAHRRNRPRRGCICPPMRMPCAMRVDVPACRWYANRPVPAIFPPPRSIHSSHSSLVHLLFALTASCAHAVSLRVCAAFRAECRTRAIVFDGVECSATEAHSALQILDFIAFRLVQPPQTESPCRLASELPGDFEAASLRGNTPSGVSHGCMLSHAHILRRQTKILASSIVRLSAVHPPRRHHFPLLNTQPQPVGEGMRERSTVRSNTLVRISVIRKLAQSWRSHGTCCARGD</sequence>
<feature type="region of interest" description="Disordered" evidence="1">
    <location>
        <begin position="335"/>
        <end position="355"/>
    </location>
</feature>
<protein>
    <submittedName>
        <fullName evidence="2">Uncharacterized protein</fullName>
    </submittedName>
</protein>
<feature type="region of interest" description="Disordered" evidence="1">
    <location>
        <begin position="93"/>
        <end position="133"/>
    </location>
</feature>
<gene>
    <name evidence="2" type="ORF">B0H16DRAFT_1730367</name>
</gene>
<reference evidence="2" key="1">
    <citation type="submission" date="2023-03" db="EMBL/GenBank/DDBJ databases">
        <title>Massive genome expansion in bonnet fungi (Mycena s.s.) driven by repeated elements and novel gene families across ecological guilds.</title>
        <authorList>
            <consortium name="Lawrence Berkeley National Laboratory"/>
            <person name="Harder C.B."/>
            <person name="Miyauchi S."/>
            <person name="Viragh M."/>
            <person name="Kuo A."/>
            <person name="Thoen E."/>
            <person name="Andreopoulos B."/>
            <person name="Lu D."/>
            <person name="Skrede I."/>
            <person name="Drula E."/>
            <person name="Henrissat B."/>
            <person name="Morin E."/>
            <person name="Kohler A."/>
            <person name="Barry K."/>
            <person name="LaButti K."/>
            <person name="Morin E."/>
            <person name="Salamov A."/>
            <person name="Lipzen A."/>
            <person name="Mereny Z."/>
            <person name="Hegedus B."/>
            <person name="Baldrian P."/>
            <person name="Stursova M."/>
            <person name="Weitz H."/>
            <person name="Taylor A."/>
            <person name="Grigoriev I.V."/>
            <person name="Nagy L.G."/>
            <person name="Martin F."/>
            <person name="Kauserud H."/>
        </authorList>
    </citation>
    <scope>NUCLEOTIDE SEQUENCE</scope>
    <source>
        <strain evidence="2">CBHHK182m</strain>
    </source>
</reference>
<keyword evidence="3" id="KW-1185">Reference proteome</keyword>
<feature type="compositionally biased region" description="Basic residues" evidence="1">
    <location>
        <begin position="94"/>
        <end position="104"/>
    </location>
</feature>
<comment type="caution">
    <text evidence="2">The sequence shown here is derived from an EMBL/GenBank/DDBJ whole genome shotgun (WGS) entry which is preliminary data.</text>
</comment>
<proteinExistence type="predicted"/>
<dbReference type="Proteomes" id="UP001215598">
    <property type="component" value="Unassembled WGS sequence"/>
</dbReference>
<accession>A0AAD7I9S1</accession>
<dbReference type="AlphaFoldDB" id="A0AAD7I9S1"/>
<organism evidence="2 3">
    <name type="scientific">Mycena metata</name>
    <dbReference type="NCBI Taxonomy" id="1033252"/>
    <lineage>
        <taxon>Eukaryota</taxon>
        <taxon>Fungi</taxon>
        <taxon>Dikarya</taxon>
        <taxon>Basidiomycota</taxon>
        <taxon>Agaricomycotina</taxon>
        <taxon>Agaricomycetes</taxon>
        <taxon>Agaricomycetidae</taxon>
        <taxon>Agaricales</taxon>
        <taxon>Marasmiineae</taxon>
        <taxon>Mycenaceae</taxon>
        <taxon>Mycena</taxon>
    </lineage>
</organism>
<evidence type="ECO:0000256" key="1">
    <source>
        <dbReference type="SAM" id="MobiDB-lite"/>
    </source>
</evidence>
<evidence type="ECO:0000313" key="3">
    <source>
        <dbReference type="Proteomes" id="UP001215598"/>
    </source>
</evidence>